<dbReference type="PANTHER" id="PTHR45331:SF2">
    <property type="entry name" value="OXIDOREDUCTASE WITH IRON-SULFUR SUBUNIT"/>
    <property type="match status" value="1"/>
</dbReference>
<evidence type="ECO:0000259" key="6">
    <source>
        <dbReference type="PROSITE" id="PS51085"/>
    </source>
</evidence>
<dbReference type="InterPro" id="IPR036249">
    <property type="entry name" value="Thioredoxin-like_sf"/>
</dbReference>
<sequence>MSDEPRLPLGEPAPDCLLPNGRYLHELRGQPVLLAFAPEEWNPAHAHQSTIFTQLLGAFDAGSSAPEAVVSCWHSLSCHGPVAAQFGVAGQRALLLLDEQGRLRWQTTIRPGHELRTGQVLAALEALRPDAPAPCAAAGEAAAGAALAPAGGGLSRRTFVTATLATAALLLLVGAAEAAGPVSPTETQPPMPAPEAATVPVTLTINGEAHRLEVEPRVVLLDALRENLHLTGTKKGCDHGQCGACTVHLDGHSALSCLTLAVMSEGRKITTIEGLAQGETLHPMQAAFVKHDAFQCGYCTPGQIMAATALVQDKQRRSAAEIREAMSGNLCRCAAYPNIIAAIQEIQTA</sequence>
<dbReference type="SUPFAM" id="SSF54292">
    <property type="entry name" value="2Fe-2S ferredoxin-like"/>
    <property type="match status" value="1"/>
</dbReference>
<dbReference type="InterPro" id="IPR052914">
    <property type="entry name" value="Aldehyde_Oxdr_Iron-Sulfur"/>
</dbReference>
<dbReference type="InterPro" id="IPR012675">
    <property type="entry name" value="Beta-grasp_dom_sf"/>
</dbReference>
<dbReference type="SUPFAM" id="SSF52833">
    <property type="entry name" value="Thioredoxin-like"/>
    <property type="match status" value="1"/>
</dbReference>
<dbReference type="AlphaFoldDB" id="A0A3R9MM23"/>
<dbReference type="PROSITE" id="PS51085">
    <property type="entry name" value="2FE2S_FER_2"/>
    <property type="match status" value="1"/>
</dbReference>
<evidence type="ECO:0000256" key="5">
    <source>
        <dbReference type="ARBA" id="ARBA00023014"/>
    </source>
</evidence>
<keyword evidence="1" id="KW-0001">2Fe-2S</keyword>
<feature type="domain" description="2Fe-2S ferredoxin-type" evidence="6">
    <location>
        <begin position="199"/>
        <end position="275"/>
    </location>
</feature>
<keyword evidence="8" id="KW-1185">Reference proteome</keyword>
<dbReference type="InterPro" id="IPR001041">
    <property type="entry name" value="2Fe-2S_ferredoxin-type"/>
</dbReference>
<keyword evidence="4" id="KW-0408">Iron</keyword>
<dbReference type="Proteomes" id="UP000273500">
    <property type="component" value="Unassembled WGS sequence"/>
</dbReference>
<evidence type="ECO:0000256" key="1">
    <source>
        <dbReference type="ARBA" id="ARBA00022714"/>
    </source>
</evidence>
<dbReference type="PROSITE" id="PS00197">
    <property type="entry name" value="2FE2S_FER_1"/>
    <property type="match status" value="1"/>
</dbReference>
<dbReference type="SUPFAM" id="SSF47741">
    <property type="entry name" value="CO dehydrogenase ISP C-domain like"/>
    <property type="match status" value="1"/>
</dbReference>
<dbReference type="EMBL" id="RWIT01000004">
    <property type="protein sequence ID" value="RSK48944.1"/>
    <property type="molecule type" value="Genomic_DNA"/>
</dbReference>
<dbReference type="Pfam" id="PF00111">
    <property type="entry name" value="Fer2"/>
    <property type="match status" value="1"/>
</dbReference>
<comment type="caution">
    <text evidence="7">The sequence shown here is derived from an EMBL/GenBank/DDBJ whole genome shotgun (WGS) entry which is preliminary data.</text>
</comment>
<proteinExistence type="predicted"/>
<evidence type="ECO:0000313" key="7">
    <source>
        <dbReference type="EMBL" id="RSK48944.1"/>
    </source>
</evidence>
<dbReference type="FunFam" id="3.10.20.30:FF:000020">
    <property type="entry name" value="Xanthine dehydrogenase iron-sulfur subunit"/>
    <property type="match status" value="1"/>
</dbReference>
<dbReference type="PANTHER" id="PTHR45331">
    <property type="entry name" value="OXIDOREDUCTASE, IRON-SULPHUR BINDING SUBUNIT-RELATED-RELATED"/>
    <property type="match status" value="1"/>
</dbReference>
<name>A0A3R9MM23_9BACT</name>
<dbReference type="Pfam" id="PF01799">
    <property type="entry name" value="Fer2_2"/>
    <property type="match status" value="1"/>
</dbReference>
<dbReference type="GO" id="GO:0051537">
    <property type="term" value="F:2 iron, 2 sulfur cluster binding"/>
    <property type="evidence" value="ECO:0007669"/>
    <property type="project" value="UniProtKB-KW"/>
</dbReference>
<evidence type="ECO:0000313" key="8">
    <source>
        <dbReference type="Proteomes" id="UP000273500"/>
    </source>
</evidence>
<keyword evidence="5" id="KW-0411">Iron-sulfur</keyword>
<dbReference type="Gene3D" id="3.10.20.30">
    <property type="match status" value="1"/>
</dbReference>
<evidence type="ECO:0000256" key="3">
    <source>
        <dbReference type="ARBA" id="ARBA00023002"/>
    </source>
</evidence>
<dbReference type="InterPro" id="IPR036010">
    <property type="entry name" value="2Fe-2S_ferredoxin-like_sf"/>
</dbReference>
<dbReference type="Gene3D" id="1.10.150.120">
    <property type="entry name" value="[2Fe-2S]-binding domain"/>
    <property type="match status" value="1"/>
</dbReference>
<gene>
    <name evidence="7" type="ORF">EI291_10315</name>
</gene>
<accession>A0A3R9MM23</accession>
<dbReference type="RefSeq" id="WP_125419731.1">
    <property type="nucleotide sequence ID" value="NZ_RWIT01000004.1"/>
</dbReference>
<evidence type="ECO:0000256" key="2">
    <source>
        <dbReference type="ARBA" id="ARBA00022723"/>
    </source>
</evidence>
<dbReference type="InterPro" id="IPR036884">
    <property type="entry name" value="2Fe-2S-bd_dom_sf"/>
</dbReference>
<dbReference type="GO" id="GO:0016903">
    <property type="term" value="F:oxidoreductase activity, acting on the aldehyde or oxo group of donors"/>
    <property type="evidence" value="ECO:0007669"/>
    <property type="project" value="TreeGrafter"/>
</dbReference>
<reference evidence="7 8" key="1">
    <citation type="submission" date="2018-12" db="EMBL/GenBank/DDBJ databases">
        <authorList>
            <person name="Feng G."/>
            <person name="Zhu H."/>
        </authorList>
    </citation>
    <scope>NUCLEOTIDE SEQUENCE [LARGE SCALE GENOMIC DNA]</scope>
    <source>
        <strain evidence="7 8">KCTC 12533</strain>
    </source>
</reference>
<dbReference type="GO" id="GO:0046872">
    <property type="term" value="F:metal ion binding"/>
    <property type="evidence" value="ECO:0007669"/>
    <property type="project" value="UniProtKB-KW"/>
</dbReference>
<keyword evidence="3" id="KW-0560">Oxidoreductase</keyword>
<keyword evidence="2" id="KW-0479">Metal-binding</keyword>
<dbReference type="FunFam" id="1.10.150.120:FF:000003">
    <property type="entry name" value="Carbon monoxide dehydrogenase, small subunit"/>
    <property type="match status" value="1"/>
</dbReference>
<dbReference type="InterPro" id="IPR006058">
    <property type="entry name" value="2Fe2S_fd_BS"/>
</dbReference>
<organism evidence="7 8">
    <name type="scientific">Hymenobacter rigui</name>
    <dbReference type="NCBI Taxonomy" id="334424"/>
    <lineage>
        <taxon>Bacteria</taxon>
        <taxon>Pseudomonadati</taxon>
        <taxon>Bacteroidota</taxon>
        <taxon>Cytophagia</taxon>
        <taxon>Cytophagales</taxon>
        <taxon>Hymenobacteraceae</taxon>
        <taxon>Hymenobacter</taxon>
    </lineage>
</organism>
<dbReference type="CDD" id="cd00207">
    <property type="entry name" value="fer2"/>
    <property type="match status" value="1"/>
</dbReference>
<dbReference type="InterPro" id="IPR002888">
    <property type="entry name" value="2Fe-2S-bd"/>
</dbReference>
<evidence type="ECO:0000256" key="4">
    <source>
        <dbReference type="ARBA" id="ARBA00023004"/>
    </source>
</evidence>
<protein>
    <submittedName>
        <fullName evidence="7">2Fe-2S iron-sulfur cluster binding domain-containing protein</fullName>
    </submittedName>
</protein>
<dbReference type="OrthoDB" id="875351at2"/>